<dbReference type="InterPro" id="IPR003171">
    <property type="entry name" value="Mehydrof_redctse-like"/>
</dbReference>
<dbReference type="EMBL" id="BAPV01000043">
    <property type="protein sequence ID" value="GBQ91441.1"/>
    <property type="molecule type" value="Genomic_DNA"/>
</dbReference>
<dbReference type="PANTHER" id="PTHR45754">
    <property type="entry name" value="METHYLENETETRAHYDROFOLATE REDUCTASE"/>
    <property type="match status" value="1"/>
</dbReference>
<evidence type="ECO:0000313" key="11">
    <source>
        <dbReference type="Proteomes" id="UP001062776"/>
    </source>
</evidence>
<dbReference type="RefSeq" id="WP_264816491.1">
    <property type="nucleotide sequence ID" value="NZ_BAPV01000043.1"/>
</dbReference>
<dbReference type="PANTHER" id="PTHR45754:SF3">
    <property type="entry name" value="METHYLENETETRAHYDROFOLATE REDUCTASE (NADPH)"/>
    <property type="match status" value="1"/>
</dbReference>
<comment type="pathway">
    <text evidence="2 9">One-carbon metabolism; tetrahydrofolate interconversion.</text>
</comment>
<dbReference type="SUPFAM" id="SSF51730">
    <property type="entry name" value="FAD-linked oxidoreductase"/>
    <property type="match status" value="1"/>
</dbReference>
<proteinExistence type="inferred from homology"/>
<comment type="catalytic activity">
    <reaction evidence="8">
        <text>(6S)-5-methyl-5,6,7,8-tetrahydrofolate + NAD(+) = (6R)-5,10-methylene-5,6,7,8-tetrahydrofolate + NADH + H(+)</text>
        <dbReference type="Rhea" id="RHEA:19821"/>
        <dbReference type="ChEBI" id="CHEBI:15378"/>
        <dbReference type="ChEBI" id="CHEBI:15636"/>
        <dbReference type="ChEBI" id="CHEBI:18608"/>
        <dbReference type="ChEBI" id="CHEBI:57540"/>
        <dbReference type="ChEBI" id="CHEBI:57945"/>
        <dbReference type="EC" id="1.5.1.54"/>
    </reaction>
    <physiologicalReaction direction="right-to-left" evidence="8">
        <dbReference type="Rhea" id="RHEA:19823"/>
    </physiologicalReaction>
</comment>
<keyword evidence="11" id="KW-1185">Reference proteome</keyword>
<name>A0ABQ0Q4T8_9PROT</name>
<sequence>MKPRNIGKQAARNLLHGYSIEVMPRAMAGNGTAARGFEAVLPEGLDAMIPHLSTTDDESRLATAQKLHSLGINPVPHFAARRVSSTKEITVALHHLVTQTQIDACFVIAGDPALVSGPFQNSLSLIGTGVFERAGIRKLAIGGYPEGHRHMTAAEAWQSLEAKCRDITERGMSPEIITQFCFDSRAVLTWLAALRERGITCPVRVGVPGPATIGSLIRFAAACGVEASTSVLAQYGIAMGKLLGTTGPDRLIDDLAEGLGSAHGAVSLHFHPFGGIECLMKWLGHYQ</sequence>
<dbReference type="Proteomes" id="UP001062776">
    <property type="component" value="Unassembled WGS sequence"/>
</dbReference>
<protein>
    <recommendedName>
        <fullName evidence="9">Methylenetetrahydrofolate reductase</fullName>
    </recommendedName>
</protein>
<keyword evidence="6 9" id="KW-0560">Oxidoreductase</keyword>
<comment type="caution">
    <text evidence="10">The sequence shown here is derived from an EMBL/GenBank/DDBJ whole genome shotgun (WGS) entry which is preliminary data.</text>
</comment>
<keyword evidence="5 9" id="KW-0274">FAD</keyword>
<dbReference type="InterPro" id="IPR029041">
    <property type="entry name" value="FAD-linked_oxidoreductase-like"/>
</dbReference>
<evidence type="ECO:0000256" key="6">
    <source>
        <dbReference type="ARBA" id="ARBA00023002"/>
    </source>
</evidence>
<evidence type="ECO:0000256" key="2">
    <source>
        <dbReference type="ARBA" id="ARBA00004777"/>
    </source>
</evidence>
<evidence type="ECO:0000313" key="10">
    <source>
        <dbReference type="EMBL" id="GBQ91441.1"/>
    </source>
</evidence>
<evidence type="ECO:0000256" key="5">
    <source>
        <dbReference type="ARBA" id="ARBA00022827"/>
    </source>
</evidence>
<dbReference type="Pfam" id="PF02219">
    <property type="entry name" value="MTHFR"/>
    <property type="match status" value="1"/>
</dbReference>
<reference evidence="10" key="1">
    <citation type="submission" date="2013-04" db="EMBL/GenBank/DDBJ databases">
        <title>The genome sequencing project of 58 acetic acid bacteria.</title>
        <authorList>
            <person name="Okamoto-Kainuma A."/>
            <person name="Ishikawa M."/>
            <person name="Umino S."/>
            <person name="Koizumi Y."/>
            <person name="Shiwa Y."/>
            <person name="Yoshikawa H."/>
            <person name="Matsutani M."/>
            <person name="Matsushita K."/>
        </authorList>
    </citation>
    <scope>NUCLEOTIDE SEQUENCE</scope>
    <source>
        <strain evidence="10">NRIC 0535</strain>
    </source>
</reference>
<keyword evidence="4 9" id="KW-0285">Flavoprotein</keyword>
<evidence type="ECO:0000256" key="8">
    <source>
        <dbReference type="ARBA" id="ARBA00048628"/>
    </source>
</evidence>
<evidence type="ECO:0000256" key="9">
    <source>
        <dbReference type="RuleBase" id="RU003862"/>
    </source>
</evidence>
<comment type="pathway">
    <text evidence="7">Amino-acid biosynthesis; L-methionine biosynthesis via de novo pathway.</text>
</comment>
<evidence type="ECO:0000256" key="7">
    <source>
        <dbReference type="ARBA" id="ARBA00034478"/>
    </source>
</evidence>
<evidence type="ECO:0000256" key="3">
    <source>
        <dbReference type="ARBA" id="ARBA00006743"/>
    </source>
</evidence>
<gene>
    <name evidence="10" type="ORF">AA0535_2296</name>
</gene>
<evidence type="ECO:0000256" key="1">
    <source>
        <dbReference type="ARBA" id="ARBA00001974"/>
    </source>
</evidence>
<dbReference type="Gene3D" id="3.20.20.220">
    <property type="match status" value="1"/>
</dbReference>
<evidence type="ECO:0000256" key="4">
    <source>
        <dbReference type="ARBA" id="ARBA00022630"/>
    </source>
</evidence>
<comment type="cofactor">
    <cofactor evidence="1 9">
        <name>FAD</name>
        <dbReference type="ChEBI" id="CHEBI:57692"/>
    </cofactor>
</comment>
<comment type="similarity">
    <text evidence="3 9">Belongs to the methylenetetrahydrofolate reductase family.</text>
</comment>
<organism evidence="10 11">
    <name type="scientific">Asaia krungthepensis NRIC 0535</name>
    <dbReference type="NCBI Taxonomy" id="1307925"/>
    <lineage>
        <taxon>Bacteria</taxon>
        <taxon>Pseudomonadati</taxon>
        <taxon>Pseudomonadota</taxon>
        <taxon>Alphaproteobacteria</taxon>
        <taxon>Acetobacterales</taxon>
        <taxon>Acetobacteraceae</taxon>
        <taxon>Asaia</taxon>
    </lineage>
</organism>
<accession>A0ABQ0Q4T8</accession>